<keyword evidence="5" id="KW-1185">Reference proteome</keyword>
<dbReference type="PANTHER" id="PTHR43899">
    <property type="entry name" value="RH59310P"/>
    <property type="match status" value="1"/>
</dbReference>
<protein>
    <recommendedName>
        <fullName evidence="6">Steroid dehydrogenase</fullName>
    </recommendedName>
</protein>
<dbReference type="FunFam" id="3.40.50.720:FF:000137">
    <property type="entry name" value="Hydroxysteroid (17-beta) dehydrogenase 3"/>
    <property type="match status" value="1"/>
</dbReference>
<evidence type="ECO:0000256" key="2">
    <source>
        <dbReference type="ARBA" id="ARBA00022857"/>
    </source>
</evidence>
<dbReference type="GO" id="GO:0005783">
    <property type="term" value="C:endoplasmic reticulum"/>
    <property type="evidence" value="ECO:0007669"/>
    <property type="project" value="TreeGrafter"/>
</dbReference>
<dbReference type="SUPFAM" id="SSF51735">
    <property type="entry name" value="NAD(P)-binding Rossmann-fold domains"/>
    <property type="match status" value="1"/>
</dbReference>
<accession>A0AAD8A010</accession>
<comment type="caution">
    <text evidence="4">The sequence shown here is derived from an EMBL/GenBank/DDBJ whole genome shotgun (WGS) entry which is preliminary data.</text>
</comment>
<dbReference type="PRINTS" id="PR00081">
    <property type="entry name" value="GDHRDH"/>
</dbReference>
<dbReference type="Gene3D" id="3.40.50.720">
    <property type="entry name" value="NAD(P)-binding Rossmann-like Domain"/>
    <property type="match status" value="1"/>
</dbReference>
<keyword evidence="2" id="KW-0521">NADP</keyword>
<name>A0AAD8A010_DIPPU</name>
<dbReference type="EMBL" id="JASPKZ010004927">
    <property type="protein sequence ID" value="KAJ9589590.1"/>
    <property type="molecule type" value="Genomic_DNA"/>
</dbReference>
<evidence type="ECO:0000313" key="5">
    <source>
        <dbReference type="Proteomes" id="UP001233999"/>
    </source>
</evidence>
<dbReference type="InterPro" id="IPR051019">
    <property type="entry name" value="VLCFA-Steroid_DH"/>
</dbReference>
<comment type="similarity">
    <text evidence="1">Belongs to the short-chain dehydrogenases/reductases (SDR) family.</text>
</comment>
<sequence>MGYVLEKVGVICLSVVTFQVVRGIIISFYNYVFGPFLNNVNLKDFGHWAVVTDAYDGIGKAYAEALANAGMNVILMGKQKRKLDSIAAEIESEYRVQTKIIEADFITDSIEAYDIIQSQLCTLDVGVLINNVSMSYPHPEYFLDLPHRNKIFSQIIKCNISSVTNMTLIILPRMVERGRGVIVNVSASAATIPSPLLTVYGATEAYIEKFSKDLACEYSKRGVIIQCILPGIIATKKSTIPRSSWLAPTPKEYVIGLIHFLQFLSPSAVDWLILRAMENIRCRAIQRYVG</sequence>
<dbReference type="Proteomes" id="UP001233999">
    <property type="component" value="Unassembled WGS sequence"/>
</dbReference>
<evidence type="ECO:0000256" key="3">
    <source>
        <dbReference type="ARBA" id="ARBA00023002"/>
    </source>
</evidence>
<dbReference type="PIRSF" id="PIRSF000126">
    <property type="entry name" value="11-beta-HSD1"/>
    <property type="match status" value="1"/>
</dbReference>
<keyword evidence="3" id="KW-0560">Oxidoreductase</keyword>
<gene>
    <name evidence="4" type="ORF">L9F63_017175</name>
</gene>
<reference evidence="4" key="2">
    <citation type="submission" date="2023-05" db="EMBL/GenBank/DDBJ databases">
        <authorList>
            <person name="Fouks B."/>
        </authorList>
    </citation>
    <scope>NUCLEOTIDE SEQUENCE</scope>
    <source>
        <strain evidence="4">Stay&amp;Tobe</strain>
        <tissue evidence="4">Testes</tissue>
    </source>
</reference>
<evidence type="ECO:0008006" key="6">
    <source>
        <dbReference type="Google" id="ProtNLM"/>
    </source>
</evidence>
<evidence type="ECO:0000256" key="1">
    <source>
        <dbReference type="ARBA" id="ARBA00006484"/>
    </source>
</evidence>
<dbReference type="InterPro" id="IPR002347">
    <property type="entry name" value="SDR_fam"/>
</dbReference>
<evidence type="ECO:0000313" key="4">
    <source>
        <dbReference type="EMBL" id="KAJ9589590.1"/>
    </source>
</evidence>
<dbReference type="AlphaFoldDB" id="A0AAD8A010"/>
<dbReference type="PANTHER" id="PTHR43899:SF13">
    <property type="entry name" value="RH59310P"/>
    <property type="match status" value="1"/>
</dbReference>
<dbReference type="GO" id="GO:0016491">
    <property type="term" value="F:oxidoreductase activity"/>
    <property type="evidence" value="ECO:0007669"/>
    <property type="project" value="UniProtKB-KW"/>
</dbReference>
<organism evidence="4 5">
    <name type="scientific">Diploptera punctata</name>
    <name type="common">Pacific beetle cockroach</name>
    <dbReference type="NCBI Taxonomy" id="6984"/>
    <lineage>
        <taxon>Eukaryota</taxon>
        <taxon>Metazoa</taxon>
        <taxon>Ecdysozoa</taxon>
        <taxon>Arthropoda</taxon>
        <taxon>Hexapoda</taxon>
        <taxon>Insecta</taxon>
        <taxon>Pterygota</taxon>
        <taxon>Neoptera</taxon>
        <taxon>Polyneoptera</taxon>
        <taxon>Dictyoptera</taxon>
        <taxon>Blattodea</taxon>
        <taxon>Blaberoidea</taxon>
        <taxon>Blaberidae</taxon>
        <taxon>Diplopterinae</taxon>
        <taxon>Diploptera</taxon>
    </lineage>
</organism>
<dbReference type="InterPro" id="IPR036291">
    <property type="entry name" value="NAD(P)-bd_dom_sf"/>
</dbReference>
<proteinExistence type="inferred from homology"/>
<reference evidence="4" key="1">
    <citation type="journal article" date="2023" name="IScience">
        <title>Live-bearing cockroach genome reveals convergent evolutionary mechanisms linked to viviparity in insects and beyond.</title>
        <authorList>
            <person name="Fouks B."/>
            <person name="Harrison M.C."/>
            <person name="Mikhailova A.A."/>
            <person name="Marchal E."/>
            <person name="English S."/>
            <person name="Carruthers M."/>
            <person name="Jennings E.C."/>
            <person name="Chiamaka E.L."/>
            <person name="Frigard R.A."/>
            <person name="Pippel M."/>
            <person name="Attardo G.M."/>
            <person name="Benoit J.B."/>
            <person name="Bornberg-Bauer E."/>
            <person name="Tobe S.S."/>
        </authorList>
    </citation>
    <scope>NUCLEOTIDE SEQUENCE</scope>
    <source>
        <strain evidence="4">Stay&amp;Tobe</strain>
    </source>
</reference>
<dbReference type="Pfam" id="PF00106">
    <property type="entry name" value="adh_short"/>
    <property type="match status" value="1"/>
</dbReference>
<dbReference type="CDD" id="cd05356">
    <property type="entry name" value="17beta-HSD1_like_SDR_c"/>
    <property type="match status" value="1"/>
</dbReference>